<feature type="domain" description="Protein kinase" evidence="1">
    <location>
        <begin position="87"/>
        <end position="363"/>
    </location>
</feature>
<proteinExistence type="predicted"/>
<keyword evidence="2" id="KW-0418">Kinase</keyword>
<keyword evidence="2" id="KW-0808">Transferase</keyword>
<reference evidence="2 3" key="1">
    <citation type="submission" date="2018-06" db="EMBL/GenBank/DDBJ databases">
        <authorList>
            <consortium name="Pathogen Informatics"/>
            <person name="Doyle S."/>
        </authorList>
    </citation>
    <scope>NUCLEOTIDE SEQUENCE [LARGE SCALE GENOMIC DNA]</scope>
    <source>
        <strain evidence="2 3">NCTC11532</strain>
    </source>
</reference>
<dbReference type="OrthoDB" id="5633255at2"/>
<dbReference type="PROSITE" id="PS00108">
    <property type="entry name" value="PROTEIN_KINASE_ST"/>
    <property type="match status" value="1"/>
</dbReference>
<gene>
    <name evidence="2" type="primary">spkC</name>
    <name evidence="2" type="ORF">NCTC11532_01018</name>
</gene>
<dbReference type="PANTHER" id="PTHR44167">
    <property type="entry name" value="OVARIAN-SPECIFIC SERINE/THREONINE-PROTEIN KINASE LOK-RELATED"/>
    <property type="match status" value="1"/>
</dbReference>
<evidence type="ECO:0000313" key="3">
    <source>
        <dbReference type="Proteomes" id="UP000255297"/>
    </source>
</evidence>
<dbReference type="EC" id="2.7.12.2" evidence="2"/>
<dbReference type="SUPFAM" id="SSF56112">
    <property type="entry name" value="Protein kinase-like (PK-like)"/>
    <property type="match status" value="1"/>
</dbReference>
<dbReference type="EC" id="2.7.11.1" evidence="2"/>
<sequence>MPSLIIKEMILPATPFKVRLDDLTEDGKLLTNEQLVPIISGIEHIKTVSAKKFKKTTFAQRFKKNELNSPYDILAFGEDYYAIYYGLKKNTHMGMGGFGYVKLAQNVRTGVWVVLKLTVADKEKNEYHLLQKVEFALGYLERTVTKENSFIELQKKHNRIGSATSWSSRQANLLMELAEGISLAHLHENKYVLPAHKWIEIILKVLIEYKKLKDKNVLHKDLKLDNIYYSFSKNKATIIDYGGSRTKGFLSIHKKEKVIYTKGYAAPEVVKKKYSEASDIYALGATFFYLLDLNDPTQSAIKDPELYATLHSYCLSCMANEKKKKRPTTEDAILYFEKVQQSHSNLLPKPLRTIGLFSVEEYLQHTHDEKMVEEVKLPIQANTLEEKHDDIPNNEGFYLANFVSYAYQFIKSYVYPAAQKEKNHTEEQVIEEINTPIQPLEVKKRYDQAFISALTLFDEVWLIDSSERTKKEYIQLCRELEDQKIVVGQRCFIANSSNLNQIIPLILEKQKLENSAKGVKYFCITAQKEIQLSSSVCTIILNPEEDQSYYQKIIESYTALEIQEEYKNIKSSLSQLAEQHPYIKETIHDFDRHFAEGTLSLDHIKSRFYLLKKALSSADQESSLNSPSHFHLGFFSKLPPAKSSSQLIVQQIESHLDEWVASFHR</sequence>
<dbReference type="InterPro" id="IPR000719">
    <property type="entry name" value="Prot_kinase_dom"/>
</dbReference>
<protein>
    <submittedName>
        <fullName evidence="2">Serine/threonine-protein kinase</fullName>
        <ecNumber evidence="2">2.7.11.1</ecNumber>
        <ecNumber evidence="2">2.7.12.2</ecNumber>
    </submittedName>
</protein>
<dbReference type="SMART" id="SM00220">
    <property type="entry name" value="S_TKc"/>
    <property type="match status" value="1"/>
</dbReference>
<dbReference type="RefSeq" id="WP_031567636.1">
    <property type="nucleotide sequence ID" value="NZ_CAAAIS010000007.1"/>
</dbReference>
<evidence type="ECO:0000313" key="2">
    <source>
        <dbReference type="EMBL" id="STY28841.1"/>
    </source>
</evidence>
<dbReference type="STRING" id="1122170.GCA_000701265_02000"/>
<dbReference type="AlphaFoldDB" id="A0A378LXP6"/>
<dbReference type="GO" id="GO:0004674">
    <property type="term" value="F:protein serine/threonine kinase activity"/>
    <property type="evidence" value="ECO:0007669"/>
    <property type="project" value="UniProtKB-EC"/>
</dbReference>
<dbReference type="Gene3D" id="1.10.510.10">
    <property type="entry name" value="Transferase(Phosphotransferase) domain 1"/>
    <property type="match status" value="1"/>
</dbReference>
<dbReference type="Pfam" id="PF00069">
    <property type="entry name" value="Pkinase"/>
    <property type="match status" value="1"/>
</dbReference>
<keyword evidence="3" id="KW-1185">Reference proteome</keyword>
<dbReference type="EMBL" id="UGPB01000001">
    <property type="protein sequence ID" value="STY28841.1"/>
    <property type="molecule type" value="Genomic_DNA"/>
</dbReference>
<dbReference type="Proteomes" id="UP000255297">
    <property type="component" value="Unassembled WGS sequence"/>
</dbReference>
<evidence type="ECO:0000259" key="1">
    <source>
        <dbReference type="PROSITE" id="PS50011"/>
    </source>
</evidence>
<name>A0A378LXP6_9GAMM</name>
<dbReference type="InterPro" id="IPR011009">
    <property type="entry name" value="Kinase-like_dom_sf"/>
</dbReference>
<dbReference type="GO" id="GO:0005737">
    <property type="term" value="C:cytoplasm"/>
    <property type="evidence" value="ECO:0007669"/>
    <property type="project" value="TreeGrafter"/>
</dbReference>
<organism evidence="2 3">
    <name type="scientific">Legionella wadsworthii</name>
    <dbReference type="NCBI Taxonomy" id="28088"/>
    <lineage>
        <taxon>Bacteria</taxon>
        <taxon>Pseudomonadati</taxon>
        <taxon>Pseudomonadota</taxon>
        <taxon>Gammaproteobacteria</taxon>
        <taxon>Legionellales</taxon>
        <taxon>Legionellaceae</taxon>
        <taxon>Legionella</taxon>
    </lineage>
</organism>
<dbReference type="PROSITE" id="PS50011">
    <property type="entry name" value="PROTEIN_KINASE_DOM"/>
    <property type="match status" value="1"/>
</dbReference>
<accession>A0A378LXP6</accession>
<dbReference type="InterPro" id="IPR008271">
    <property type="entry name" value="Ser/Thr_kinase_AS"/>
</dbReference>
<dbReference type="GO" id="GO:0005524">
    <property type="term" value="F:ATP binding"/>
    <property type="evidence" value="ECO:0007669"/>
    <property type="project" value="InterPro"/>
</dbReference>
<dbReference type="PANTHER" id="PTHR44167:SF18">
    <property type="entry name" value="PROTEIN KINASE DOMAIN-CONTAINING PROTEIN"/>
    <property type="match status" value="1"/>
</dbReference>